<sequence>IAGSLHETPDPVIDTPRSASSELVSASRSSILVLVLIPATWN</sequence>
<feature type="non-terminal residue" evidence="1">
    <location>
        <position position="1"/>
    </location>
</feature>
<dbReference type="Proteomes" id="UP000054260">
    <property type="component" value="Unassembled WGS sequence"/>
</dbReference>
<gene>
    <name evidence="1" type="ORF">XD86_0799</name>
</gene>
<proteinExistence type="predicted"/>
<dbReference type="PATRIC" id="fig|1236046.6.peg.936"/>
<evidence type="ECO:0000313" key="2">
    <source>
        <dbReference type="Proteomes" id="UP000054260"/>
    </source>
</evidence>
<comment type="caution">
    <text evidence="1">The sequence shown here is derived from an EMBL/GenBank/DDBJ whole genome shotgun (WGS) entry which is preliminary data.</text>
</comment>
<reference evidence="2" key="1">
    <citation type="journal article" date="2015" name="MBio">
        <title>Genome-Resolved Metagenomic Analysis Reveals Roles for Candidate Phyla and Other Microbial Community Members in Biogeochemical Transformations in Oil Reservoirs.</title>
        <authorList>
            <person name="Hu P."/>
            <person name="Tom L."/>
            <person name="Singh A."/>
            <person name="Thomas B.C."/>
            <person name="Baker B.J."/>
            <person name="Piceno Y.M."/>
            <person name="Andersen G.L."/>
            <person name="Banfield J.F."/>
        </authorList>
    </citation>
    <scope>NUCLEOTIDE SEQUENCE [LARGE SCALE GENOMIC DNA]</scope>
</reference>
<dbReference type="EMBL" id="LGGH01000105">
    <property type="protein sequence ID" value="KUK67359.1"/>
    <property type="molecule type" value="Genomic_DNA"/>
</dbReference>
<protein>
    <submittedName>
        <fullName evidence="1">Uncharacterized protein</fullName>
    </submittedName>
</protein>
<dbReference type="AlphaFoldDB" id="A0A117LU27"/>
<accession>A0A117LU27</accession>
<organism evidence="1 2">
    <name type="scientific">Mesotoga infera</name>
    <dbReference type="NCBI Taxonomy" id="1236046"/>
    <lineage>
        <taxon>Bacteria</taxon>
        <taxon>Thermotogati</taxon>
        <taxon>Thermotogota</taxon>
        <taxon>Thermotogae</taxon>
        <taxon>Kosmotogales</taxon>
        <taxon>Kosmotogaceae</taxon>
        <taxon>Mesotoga</taxon>
    </lineage>
</organism>
<evidence type="ECO:0000313" key="1">
    <source>
        <dbReference type="EMBL" id="KUK67359.1"/>
    </source>
</evidence>
<name>A0A117LU27_9BACT</name>